<sequence>MPRQRDAAALVEPLLRFNHVPAEPWTEGEVDVLVVENQGVWLWGRTDAGEFVERANEPEAEWQSIAEDEEGFWLHHAAFEALWSMAASRSALQLDQASVSRIEDACTPLPCAEWSWPGTRHRVWHRSDALAMICQDGDGFWVLVAARTEEELSWLDPFALEWDESDSRTRCP</sequence>
<dbReference type="EMBL" id="SLWM01000063">
    <property type="protein sequence ID" value="TCO07173.1"/>
    <property type="molecule type" value="Genomic_DNA"/>
</dbReference>
<evidence type="ECO:0000313" key="2">
    <source>
        <dbReference type="Proteomes" id="UP000295818"/>
    </source>
</evidence>
<evidence type="ECO:0008006" key="3">
    <source>
        <dbReference type="Google" id="ProtNLM"/>
    </source>
</evidence>
<accession>A0ABY2B5M3</accession>
<reference evidence="1 2" key="1">
    <citation type="journal article" date="2015" name="Stand. Genomic Sci.">
        <title>Genomic Encyclopedia of Bacterial and Archaeal Type Strains, Phase III: the genomes of soil and plant-associated and newly described type strains.</title>
        <authorList>
            <person name="Whitman W.B."/>
            <person name="Woyke T."/>
            <person name="Klenk H.P."/>
            <person name="Zhou Y."/>
            <person name="Lilburn T.G."/>
            <person name="Beck B.J."/>
            <person name="De Vos P."/>
            <person name="Vandamme P."/>
            <person name="Eisen J.A."/>
            <person name="Garrity G."/>
            <person name="Hugenholtz P."/>
            <person name="Kyrpides N.C."/>
        </authorList>
    </citation>
    <scope>NUCLEOTIDE SEQUENCE [LARGE SCALE GENOMIC DNA]</scope>
    <source>
        <strain evidence="1 2">VKM Ac-2538</strain>
    </source>
</reference>
<evidence type="ECO:0000313" key="1">
    <source>
        <dbReference type="EMBL" id="TCO07173.1"/>
    </source>
</evidence>
<gene>
    <name evidence="1" type="ORF">EV644_1632</name>
</gene>
<dbReference type="Proteomes" id="UP000295818">
    <property type="component" value="Unassembled WGS sequence"/>
</dbReference>
<keyword evidence="2" id="KW-1185">Reference proteome</keyword>
<organism evidence="1 2">
    <name type="scientific">Kribbella orskensis</name>
    <dbReference type="NCBI Taxonomy" id="2512216"/>
    <lineage>
        <taxon>Bacteria</taxon>
        <taxon>Bacillati</taxon>
        <taxon>Actinomycetota</taxon>
        <taxon>Actinomycetes</taxon>
        <taxon>Propionibacteriales</taxon>
        <taxon>Kribbellaceae</taxon>
        <taxon>Kribbella</taxon>
    </lineage>
</organism>
<protein>
    <recommendedName>
        <fullName evidence="3">SUKH-3 immunity protein of toxin-antitoxin system</fullName>
    </recommendedName>
</protein>
<name>A0ABY2B5M3_9ACTN</name>
<comment type="caution">
    <text evidence="1">The sequence shown here is derived from an EMBL/GenBank/DDBJ whole genome shotgun (WGS) entry which is preliminary data.</text>
</comment>
<proteinExistence type="predicted"/>